<dbReference type="EMBL" id="KI546170">
    <property type="protein sequence ID" value="EST41302.1"/>
    <property type="molecule type" value="Genomic_DNA"/>
</dbReference>
<dbReference type="VEuPathDB" id="GiardiaDB:SS50377_26442"/>
<dbReference type="GeneID" id="94300465"/>
<organism evidence="1">
    <name type="scientific">Spironucleus salmonicida</name>
    <dbReference type="NCBI Taxonomy" id="348837"/>
    <lineage>
        <taxon>Eukaryota</taxon>
        <taxon>Metamonada</taxon>
        <taxon>Diplomonadida</taxon>
        <taxon>Hexamitidae</taxon>
        <taxon>Hexamitinae</taxon>
        <taxon>Spironucleus</taxon>
    </lineage>
</organism>
<dbReference type="Proteomes" id="UP000018208">
    <property type="component" value="Unassembled WGS sequence"/>
</dbReference>
<sequence>MQPQILVAKQLALQLQDVTLLSPSEKQQHFPYFYSFIEKNINQSMFLSTLGPQKSQNLQKPKKIQRQEFQTYINWFNEDELQL</sequence>
<proteinExistence type="predicted"/>
<gene>
    <name evidence="2" type="ORF">SS50377_26442</name>
    <name evidence="1" type="ORF">SS50377_fx008</name>
</gene>
<evidence type="ECO:0000313" key="3">
    <source>
        <dbReference type="Proteomes" id="UP000018208"/>
    </source>
</evidence>
<keyword evidence="3" id="KW-1185">Reference proteome</keyword>
<evidence type="ECO:0000313" key="2">
    <source>
        <dbReference type="EMBL" id="KAH0572232.1"/>
    </source>
</evidence>
<dbReference type="KEGG" id="ssao:94300465"/>
<evidence type="ECO:0000313" key="1">
    <source>
        <dbReference type="EMBL" id="EST41302.1"/>
    </source>
</evidence>
<dbReference type="EMBL" id="AUWU02000006">
    <property type="protein sequence ID" value="KAH0572232.1"/>
    <property type="molecule type" value="Genomic_DNA"/>
</dbReference>
<protein>
    <submittedName>
        <fullName evidence="1">Uncharacterized protein</fullName>
    </submittedName>
</protein>
<accession>V6LA97</accession>
<reference evidence="1 2" key="1">
    <citation type="journal article" date="2014" name="PLoS Genet.">
        <title>The Genome of Spironucleus salmonicida Highlights a Fish Pathogen Adapted to Fluctuating Environments.</title>
        <authorList>
            <person name="Xu F."/>
            <person name="Jerlstrom-Hultqvist J."/>
            <person name="Einarsson E."/>
            <person name="Astvaldsson A."/>
            <person name="Svard S.G."/>
            <person name="Andersson J.O."/>
        </authorList>
    </citation>
    <scope>NUCLEOTIDE SEQUENCE</scope>
    <source>
        <strain evidence="2">ATCC 50377</strain>
    </source>
</reference>
<reference evidence="2" key="2">
    <citation type="submission" date="2020-12" db="EMBL/GenBank/DDBJ databases">
        <title>New Spironucleus salmonicida genome in near-complete chromosomes.</title>
        <authorList>
            <person name="Xu F."/>
            <person name="Kurt Z."/>
            <person name="Jimenez-Gonzalez A."/>
            <person name="Astvaldsson A."/>
            <person name="Andersson J.O."/>
            <person name="Svard S.G."/>
        </authorList>
    </citation>
    <scope>NUCLEOTIDE SEQUENCE</scope>
    <source>
        <strain evidence="2">ATCC 50377</strain>
    </source>
</reference>
<dbReference type="AlphaFoldDB" id="V6LA97"/>
<name>V6LA97_9EUKA</name>
<dbReference type="RefSeq" id="XP_067763005.1">
    <property type="nucleotide sequence ID" value="XM_067910249.1"/>
</dbReference>